<feature type="compositionally biased region" description="Basic and acidic residues" evidence="1">
    <location>
        <begin position="443"/>
        <end position="456"/>
    </location>
</feature>
<evidence type="ECO:0000313" key="3">
    <source>
        <dbReference type="Proteomes" id="UP000319257"/>
    </source>
</evidence>
<proteinExistence type="predicted"/>
<feature type="compositionally biased region" description="Basic and acidic residues" evidence="1">
    <location>
        <begin position="49"/>
        <end position="60"/>
    </location>
</feature>
<name>A0A507BAX0_9PEZI</name>
<comment type="caution">
    <text evidence="2">The sequence shown here is derived from an EMBL/GenBank/DDBJ whole genome shotgun (WGS) entry which is preliminary data.</text>
</comment>
<dbReference type="AlphaFoldDB" id="A0A507BAX0"/>
<feature type="region of interest" description="Disordered" evidence="1">
    <location>
        <begin position="338"/>
        <end position="358"/>
    </location>
</feature>
<organism evidence="2 3">
    <name type="scientific">Thyridium curvatum</name>
    <dbReference type="NCBI Taxonomy" id="1093900"/>
    <lineage>
        <taxon>Eukaryota</taxon>
        <taxon>Fungi</taxon>
        <taxon>Dikarya</taxon>
        <taxon>Ascomycota</taxon>
        <taxon>Pezizomycotina</taxon>
        <taxon>Sordariomycetes</taxon>
        <taxon>Sordariomycetidae</taxon>
        <taxon>Thyridiales</taxon>
        <taxon>Thyridiaceae</taxon>
        <taxon>Thyridium</taxon>
    </lineage>
</organism>
<dbReference type="Proteomes" id="UP000319257">
    <property type="component" value="Unassembled WGS sequence"/>
</dbReference>
<dbReference type="RefSeq" id="XP_030997465.1">
    <property type="nucleotide sequence ID" value="XM_031143669.1"/>
</dbReference>
<feature type="compositionally biased region" description="Polar residues" evidence="1">
    <location>
        <begin position="78"/>
        <end position="88"/>
    </location>
</feature>
<sequence>MPQRSEFQRVPGLRHRFLKARQASTTTIPATPIPPLLSPPRTLSGGRPNHGDLPSKEPVKEGPMGTSSKSDLVPASVGMTTRTNTVSNENEDGGASNQADPKTSSSSRSRSLTRVDTARSVSGETGAALVTGKDDLSEEVQQPQSSQTRPRFQYDDSQLQLLEPIPIDTGAYPFGFVPVDAPSPREPRRRSQSRQESESQSTIRAEDSSGRGSPYHVPTKPCTPTSEVTAVVLRPSGNSQTVMTPTNEEESATGDRRLDYRAVAKHTVSPLGSANSSIHDGCCGSQSLWQRLCERGHLRNRLEALQKGKSRQQQILTRRPHCNRIRKKQSKVVAIENPRYPTRETSTPPYRDPTTATRHSTSTVLLFEQDFQIALERLEGLMHQALILADTIQAHEGQDNADKHTSVPSGAEGSSLKPTAELINSEDRRDTAQPQAPNTAASTHERKPTRRPRDMDGALPDSGDLASESDSRSGFHSAISL</sequence>
<feature type="compositionally biased region" description="Polar residues" evidence="1">
    <location>
        <begin position="343"/>
        <end position="358"/>
    </location>
</feature>
<evidence type="ECO:0000313" key="2">
    <source>
        <dbReference type="EMBL" id="TPX15754.1"/>
    </source>
</evidence>
<dbReference type="GeneID" id="41967535"/>
<protein>
    <submittedName>
        <fullName evidence="2">Uncharacterized protein</fullName>
    </submittedName>
</protein>
<feature type="region of interest" description="Disordered" evidence="1">
    <location>
        <begin position="398"/>
        <end position="481"/>
    </location>
</feature>
<feature type="compositionally biased region" description="Polar residues" evidence="1">
    <location>
        <begin position="432"/>
        <end position="442"/>
    </location>
</feature>
<gene>
    <name evidence="2" type="ORF">E0L32_000088</name>
</gene>
<reference evidence="2 3" key="1">
    <citation type="submission" date="2019-06" db="EMBL/GenBank/DDBJ databases">
        <title>Draft genome sequence of the filamentous fungus Phialemoniopsis curvata isolated from diesel fuel.</title>
        <authorList>
            <person name="Varaljay V.A."/>
            <person name="Lyon W.J."/>
            <person name="Crouch A.L."/>
            <person name="Drake C.E."/>
            <person name="Hollomon J.M."/>
            <person name="Nadeau L.J."/>
            <person name="Nunn H.S."/>
            <person name="Stevenson B.S."/>
            <person name="Bojanowski C.L."/>
            <person name="Crookes-Goodson W.J."/>
        </authorList>
    </citation>
    <scope>NUCLEOTIDE SEQUENCE [LARGE SCALE GENOMIC DNA]</scope>
    <source>
        <strain evidence="2 3">D216</strain>
    </source>
</reference>
<dbReference type="InParanoid" id="A0A507BAX0"/>
<accession>A0A507BAX0</accession>
<dbReference type="EMBL" id="SKBQ01000001">
    <property type="protein sequence ID" value="TPX15754.1"/>
    <property type="molecule type" value="Genomic_DNA"/>
</dbReference>
<feature type="compositionally biased region" description="Polar residues" evidence="1">
    <location>
        <begin position="139"/>
        <end position="160"/>
    </location>
</feature>
<feature type="region of interest" description="Disordered" evidence="1">
    <location>
        <begin position="1"/>
        <end position="258"/>
    </location>
</feature>
<keyword evidence="3" id="KW-1185">Reference proteome</keyword>
<evidence type="ECO:0000256" key="1">
    <source>
        <dbReference type="SAM" id="MobiDB-lite"/>
    </source>
</evidence>
<feature type="compositionally biased region" description="Polar residues" evidence="1">
    <location>
        <begin position="236"/>
        <end position="246"/>
    </location>
</feature>